<dbReference type="EMBL" id="JAMLDX010000014">
    <property type="protein sequence ID" value="MCP3732037.1"/>
    <property type="molecule type" value="Genomic_DNA"/>
</dbReference>
<reference evidence="1" key="1">
    <citation type="submission" date="2022-05" db="EMBL/GenBank/DDBJ databases">
        <title>Sphingomonas sp. strain MG17 Genome sequencing and assembly.</title>
        <authorList>
            <person name="Kim I."/>
        </authorList>
    </citation>
    <scope>NUCLEOTIDE SEQUENCE</scope>
    <source>
        <strain evidence="1">MG17</strain>
    </source>
</reference>
<organism evidence="1 2">
    <name type="scientific">Sphingomonas tagetis</name>
    <dbReference type="NCBI Taxonomy" id="2949092"/>
    <lineage>
        <taxon>Bacteria</taxon>
        <taxon>Pseudomonadati</taxon>
        <taxon>Pseudomonadota</taxon>
        <taxon>Alphaproteobacteria</taxon>
        <taxon>Sphingomonadales</taxon>
        <taxon>Sphingomonadaceae</taxon>
        <taxon>Sphingomonas</taxon>
    </lineage>
</organism>
<dbReference type="Proteomes" id="UP001139451">
    <property type="component" value="Unassembled WGS sequence"/>
</dbReference>
<evidence type="ECO:0000313" key="1">
    <source>
        <dbReference type="EMBL" id="MCP3732037.1"/>
    </source>
</evidence>
<dbReference type="RefSeq" id="WP_254295131.1">
    <property type="nucleotide sequence ID" value="NZ_JAMLDX010000014.1"/>
</dbReference>
<evidence type="ECO:0000313" key="2">
    <source>
        <dbReference type="Proteomes" id="UP001139451"/>
    </source>
</evidence>
<keyword evidence="2" id="KW-1185">Reference proteome</keyword>
<gene>
    <name evidence="1" type="ORF">M9978_16550</name>
</gene>
<accession>A0A9X2HLX0</accession>
<dbReference type="AlphaFoldDB" id="A0A9X2HLX0"/>
<sequence length="46" mass="5073">MDDAAKRLGAPDHRAFLAIAEPSMKCAFKLICRLIEKHEPPVEVGP</sequence>
<proteinExistence type="predicted"/>
<protein>
    <submittedName>
        <fullName evidence="1">Uncharacterized protein</fullName>
    </submittedName>
</protein>
<comment type="caution">
    <text evidence="1">The sequence shown here is derived from an EMBL/GenBank/DDBJ whole genome shotgun (WGS) entry which is preliminary data.</text>
</comment>
<name>A0A9X2HLX0_9SPHN</name>